<dbReference type="Gene3D" id="3.60.10.10">
    <property type="entry name" value="Endonuclease/exonuclease/phosphatase"/>
    <property type="match status" value="1"/>
</dbReference>
<evidence type="ECO:0000256" key="1">
    <source>
        <dbReference type="SAM" id="SignalP"/>
    </source>
</evidence>
<feature type="signal peptide" evidence="1">
    <location>
        <begin position="1"/>
        <end position="25"/>
    </location>
</feature>
<keyword evidence="3" id="KW-1185">Reference proteome</keyword>
<reference evidence="2" key="1">
    <citation type="journal article" date="2020" name="Stud. Mycol.">
        <title>101 Dothideomycetes genomes: a test case for predicting lifestyles and emergence of pathogens.</title>
        <authorList>
            <person name="Haridas S."/>
            <person name="Albert R."/>
            <person name="Binder M."/>
            <person name="Bloem J."/>
            <person name="Labutti K."/>
            <person name="Salamov A."/>
            <person name="Andreopoulos B."/>
            <person name="Baker S."/>
            <person name="Barry K."/>
            <person name="Bills G."/>
            <person name="Bluhm B."/>
            <person name="Cannon C."/>
            <person name="Castanera R."/>
            <person name="Culley D."/>
            <person name="Daum C."/>
            <person name="Ezra D."/>
            <person name="Gonzalez J."/>
            <person name="Henrissat B."/>
            <person name="Kuo A."/>
            <person name="Liang C."/>
            <person name="Lipzen A."/>
            <person name="Lutzoni F."/>
            <person name="Magnuson J."/>
            <person name="Mondo S."/>
            <person name="Nolan M."/>
            <person name="Ohm R."/>
            <person name="Pangilinan J."/>
            <person name="Park H.-J."/>
            <person name="Ramirez L."/>
            <person name="Alfaro M."/>
            <person name="Sun H."/>
            <person name="Tritt A."/>
            <person name="Yoshinaga Y."/>
            <person name="Zwiers L.-H."/>
            <person name="Turgeon B."/>
            <person name="Goodwin S."/>
            <person name="Spatafora J."/>
            <person name="Crous P."/>
            <person name="Grigoriev I."/>
        </authorList>
    </citation>
    <scope>NUCLEOTIDE SEQUENCE</scope>
    <source>
        <strain evidence="2">CBS 119925</strain>
    </source>
</reference>
<evidence type="ECO:0000313" key="2">
    <source>
        <dbReference type="EMBL" id="KAF2743214.1"/>
    </source>
</evidence>
<evidence type="ECO:0008006" key="4">
    <source>
        <dbReference type="Google" id="ProtNLM"/>
    </source>
</evidence>
<dbReference type="AlphaFoldDB" id="A0A6A6V0F5"/>
<protein>
    <recommendedName>
        <fullName evidence="4">Endonuclease/exonuclease/phosphatase domain-containing protein</fullName>
    </recommendedName>
</protein>
<organism evidence="2 3">
    <name type="scientific">Sporormia fimetaria CBS 119925</name>
    <dbReference type="NCBI Taxonomy" id="1340428"/>
    <lineage>
        <taxon>Eukaryota</taxon>
        <taxon>Fungi</taxon>
        <taxon>Dikarya</taxon>
        <taxon>Ascomycota</taxon>
        <taxon>Pezizomycotina</taxon>
        <taxon>Dothideomycetes</taxon>
        <taxon>Pleosporomycetidae</taxon>
        <taxon>Pleosporales</taxon>
        <taxon>Sporormiaceae</taxon>
        <taxon>Sporormia</taxon>
    </lineage>
</organism>
<dbReference type="Proteomes" id="UP000799440">
    <property type="component" value="Unassembled WGS sequence"/>
</dbReference>
<dbReference type="EMBL" id="MU006599">
    <property type="protein sequence ID" value="KAF2743214.1"/>
    <property type="molecule type" value="Genomic_DNA"/>
</dbReference>
<dbReference type="OrthoDB" id="3863009at2759"/>
<dbReference type="InterPro" id="IPR036691">
    <property type="entry name" value="Endo/exonu/phosph_ase_sf"/>
</dbReference>
<evidence type="ECO:0000313" key="3">
    <source>
        <dbReference type="Proteomes" id="UP000799440"/>
    </source>
</evidence>
<name>A0A6A6V0F5_9PLEO</name>
<proteinExistence type="predicted"/>
<gene>
    <name evidence="2" type="ORF">M011DRAFT_471574</name>
</gene>
<sequence>MSPKMSFRALCTSISLLSLSTLTTSAIIPRAVPTSLDFDWGFQAVKATRNPFGSGGRGRTGSTSSTSFVELQLNLCNSGFAGCYEDGKSIPEGSDLIYETGPNVVTVNEICSNNVATLQAALAEAWPQDYTYSVFMPVYDEDVKGPFKCKDSTYNYGSVVMGRISAAAWTGAAGIVPYGGKYTKQDDTKESRIFACAAAQDDHFVCTTHLSSKSQSLAMTQCKAFMSDAIPYLRSHAGSTARTVVGGDFNLKYDPLIGKNVQDCVPSGWTRKGDGNVQHVLFTNDLAFVDRKDYEMDFTDHVGWLVKTKDA</sequence>
<accession>A0A6A6V0F5</accession>
<feature type="chain" id="PRO_5025386303" description="Endonuclease/exonuclease/phosphatase domain-containing protein" evidence="1">
    <location>
        <begin position="26"/>
        <end position="311"/>
    </location>
</feature>
<keyword evidence="1" id="KW-0732">Signal</keyword>
<dbReference type="SUPFAM" id="SSF56219">
    <property type="entry name" value="DNase I-like"/>
    <property type="match status" value="1"/>
</dbReference>